<keyword evidence="3 7" id="KW-0808">Transferase</keyword>
<evidence type="ECO:0000256" key="2">
    <source>
        <dbReference type="ARBA" id="ARBA00010185"/>
    </source>
</evidence>
<keyword evidence="10" id="KW-1185">Reference proteome</keyword>
<dbReference type="GO" id="GO:0016024">
    <property type="term" value="P:CDP-diacylglycerol biosynthetic process"/>
    <property type="evidence" value="ECO:0007669"/>
    <property type="project" value="UniProtKB-UniPathway"/>
</dbReference>
<dbReference type="UniPathway" id="UPA00557">
    <property type="reaction ID" value="UER00614"/>
</dbReference>
<evidence type="ECO:0000256" key="3">
    <source>
        <dbReference type="ARBA" id="ARBA00022679"/>
    </source>
</evidence>
<evidence type="ECO:0000256" key="4">
    <source>
        <dbReference type="ARBA" id="ARBA00022692"/>
    </source>
</evidence>
<comment type="subcellular location">
    <subcellularLocation>
        <location evidence="1">Membrane</location>
        <topology evidence="1">Multi-pass membrane protein</topology>
    </subcellularLocation>
</comment>
<dbReference type="GO" id="GO:0005886">
    <property type="term" value="C:plasma membrane"/>
    <property type="evidence" value="ECO:0007669"/>
    <property type="project" value="TreeGrafter"/>
</dbReference>
<evidence type="ECO:0000313" key="10">
    <source>
        <dbReference type="Proteomes" id="UP000032900"/>
    </source>
</evidence>
<comment type="catalytic activity">
    <reaction evidence="7">
        <text>a 1,2-diacyl-sn-glycero-3-phosphate + CTP + H(+) = a CDP-1,2-diacyl-sn-glycerol + diphosphate</text>
        <dbReference type="Rhea" id="RHEA:16229"/>
        <dbReference type="ChEBI" id="CHEBI:15378"/>
        <dbReference type="ChEBI" id="CHEBI:33019"/>
        <dbReference type="ChEBI" id="CHEBI:37563"/>
        <dbReference type="ChEBI" id="CHEBI:58332"/>
        <dbReference type="ChEBI" id="CHEBI:58608"/>
        <dbReference type="EC" id="2.7.7.41"/>
    </reaction>
</comment>
<dbReference type="Proteomes" id="UP000032900">
    <property type="component" value="Unassembled WGS sequence"/>
</dbReference>
<dbReference type="InterPro" id="IPR000374">
    <property type="entry name" value="PC_trans"/>
</dbReference>
<dbReference type="PANTHER" id="PTHR43535:SF1">
    <property type="entry name" value="PHOSPHATIDATE CYTIDYLYLTRANSFERASE"/>
    <property type="match status" value="1"/>
</dbReference>
<comment type="caution">
    <text evidence="9">The sequence shown here is derived from an EMBL/GenBank/DDBJ whole genome shotgun (WGS) entry which is preliminary data.</text>
</comment>
<dbReference type="Pfam" id="PF01148">
    <property type="entry name" value="CTP_transf_1"/>
    <property type="match status" value="1"/>
</dbReference>
<dbReference type="PROSITE" id="PS01315">
    <property type="entry name" value="CDS"/>
    <property type="match status" value="1"/>
</dbReference>
<comment type="pathway">
    <text evidence="7">Phospholipid metabolism; CDP-diacylglycerol biosynthesis; CDP-diacylglycerol from sn-glycerol 3-phosphate: step 3/3.</text>
</comment>
<organism evidence="9 10">
    <name type="scientific">Geofilum rubicundum JCM 15548</name>
    <dbReference type="NCBI Taxonomy" id="1236989"/>
    <lineage>
        <taxon>Bacteria</taxon>
        <taxon>Pseudomonadati</taxon>
        <taxon>Bacteroidota</taxon>
        <taxon>Bacteroidia</taxon>
        <taxon>Marinilabiliales</taxon>
        <taxon>Marinilabiliaceae</taxon>
        <taxon>Geofilum</taxon>
    </lineage>
</organism>
<feature type="transmembrane region" description="Helical" evidence="8">
    <location>
        <begin position="62"/>
        <end position="79"/>
    </location>
</feature>
<keyword evidence="6 8" id="KW-0472">Membrane</keyword>
<evidence type="ECO:0000313" key="9">
    <source>
        <dbReference type="EMBL" id="GAO28618.1"/>
    </source>
</evidence>
<dbReference type="AlphaFoldDB" id="A0A0E9LTJ2"/>
<keyword evidence="4 7" id="KW-0812">Transmembrane</keyword>
<feature type="transmembrane region" description="Helical" evidence="8">
    <location>
        <begin position="36"/>
        <end position="56"/>
    </location>
</feature>
<dbReference type="RefSeq" id="WP_062122398.1">
    <property type="nucleotide sequence ID" value="NZ_BAZW01000003.1"/>
</dbReference>
<dbReference type="EC" id="2.7.7.41" evidence="7"/>
<evidence type="ECO:0000256" key="8">
    <source>
        <dbReference type="SAM" id="Phobius"/>
    </source>
</evidence>
<feature type="transmembrane region" description="Helical" evidence="8">
    <location>
        <begin position="150"/>
        <end position="168"/>
    </location>
</feature>
<feature type="transmembrane region" description="Helical" evidence="8">
    <location>
        <begin position="180"/>
        <end position="200"/>
    </location>
</feature>
<keyword evidence="5 8" id="KW-1133">Transmembrane helix</keyword>
<dbReference type="GO" id="GO:0004605">
    <property type="term" value="F:phosphatidate cytidylyltransferase activity"/>
    <property type="evidence" value="ECO:0007669"/>
    <property type="project" value="UniProtKB-EC"/>
</dbReference>
<evidence type="ECO:0000256" key="5">
    <source>
        <dbReference type="ARBA" id="ARBA00022989"/>
    </source>
</evidence>
<dbReference type="GO" id="GO:0009273">
    <property type="term" value="P:peptidoglycan-based cell wall biogenesis"/>
    <property type="evidence" value="ECO:0007669"/>
    <property type="project" value="TreeGrafter"/>
</dbReference>
<dbReference type="PANTHER" id="PTHR43535">
    <property type="entry name" value="PHOSPHATIDATE CYTIDYLYLTRANSFERASE"/>
    <property type="match status" value="1"/>
</dbReference>
<gene>
    <name evidence="9" type="ORF">JCM15548_1735</name>
</gene>
<sequence>MIQTIYWIIIGYFLLGALGFFFINRRKPAAEARQSYVKFGVYFLLVNLLFFSMVMTPVWFDWLAGLIVIGGMAELVFVFKRGGYRQKMFFTIALLVYACLALCLLYFSRLEAGLMLFAFLVLSIFDSFSQISGQLFGKRKLAPSVSPNKTMGGFIGGGVTALLSVFWLRQLYGADIWDALALAAGIMFFAFWGDLAASYFKRRYGVKDFSKVLPGHGGLLDRFDSLLAGGAWVALVTYF</sequence>
<keyword evidence="7 9" id="KW-0548">Nucleotidyltransferase</keyword>
<reference evidence="9 10" key="1">
    <citation type="journal article" date="2015" name="Microbes Environ.">
        <title>Distribution and evolution of nitrogen fixation genes in the phylum bacteroidetes.</title>
        <authorList>
            <person name="Inoue J."/>
            <person name="Oshima K."/>
            <person name="Suda W."/>
            <person name="Sakamoto M."/>
            <person name="Iino T."/>
            <person name="Noda S."/>
            <person name="Hongoh Y."/>
            <person name="Hattori M."/>
            <person name="Ohkuma M."/>
        </authorList>
    </citation>
    <scope>NUCLEOTIDE SEQUENCE [LARGE SCALE GENOMIC DNA]</scope>
    <source>
        <strain evidence="9">JCM 15548</strain>
    </source>
</reference>
<dbReference type="STRING" id="1236989.JCM15548_1735"/>
<dbReference type="EMBL" id="BAZW01000003">
    <property type="protein sequence ID" value="GAO28618.1"/>
    <property type="molecule type" value="Genomic_DNA"/>
</dbReference>
<evidence type="ECO:0000256" key="1">
    <source>
        <dbReference type="ARBA" id="ARBA00004141"/>
    </source>
</evidence>
<evidence type="ECO:0000256" key="7">
    <source>
        <dbReference type="RuleBase" id="RU003938"/>
    </source>
</evidence>
<name>A0A0E9LTJ2_9BACT</name>
<feature type="transmembrane region" description="Helical" evidence="8">
    <location>
        <begin position="6"/>
        <end position="24"/>
    </location>
</feature>
<evidence type="ECO:0000256" key="6">
    <source>
        <dbReference type="ARBA" id="ARBA00023136"/>
    </source>
</evidence>
<accession>A0A0E9LTJ2</accession>
<proteinExistence type="inferred from homology"/>
<feature type="transmembrane region" description="Helical" evidence="8">
    <location>
        <begin position="113"/>
        <end position="129"/>
    </location>
</feature>
<protein>
    <recommendedName>
        <fullName evidence="7">Phosphatidate cytidylyltransferase</fullName>
        <ecNumber evidence="7">2.7.7.41</ecNumber>
    </recommendedName>
</protein>
<feature type="transmembrane region" description="Helical" evidence="8">
    <location>
        <begin position="88"/>
        <end position="107"/>
    </location>
</feature>
<comment type="similarity">
    <text evidence="2 7">Belongs to the CDS family.</text>
</comment>
<dbReference type="OrthoDB" id="9799199at2"/>